<dbReference type="GeneID" id="111102236"/>
<evidence type="ECO:0000259" key="3">
    <source>
        <dbReference type="PROSITE" id="PS50940"/>
    </source>
</evidence>
<feature type="domain" description="Chitin-binding type-2" evidence="3">
    <location>
        <begin position="22"/>
        <end position="84"/>
    </location>
</feature>
<evidence type="ECO:0000313" key="4">
    <source>
        <dbReference type="Proteomes" id="UP000694844"/>
    </source>
</evidence>
<reference evidence="5" key="1">
    <citation type="submission" date="2025-08" db="UniProtKB">
        <authorList>
            <consortium name="RefSeq"/>
        </authorList>
    </citation>
    <scope>IDENTIFICATION</scope>
    <source>
        <tissue evidence="5">Whole sample</tissue>
    </source>
</reference>
<keyword evidence="2" id="KW-0472">Membrane</keyword>
<protein>
    <submittedName>
        <fullName evidence="5">Uncharacterized protein LOC111102236</fullName>
    </submittedName>
</protein>
<keyword evidence="4" id="KW-1185">Reference proteome</keyword>
<proteinExistence type="predicted"/>
<accession>A0A8B8AJ65</accession>
<gene>
    <name evidence="5" type="primary">LOC111102236</name>
</gene>
<name>A0A8B8AJ65_CRAVI</name>
<feature type="compositionally biased region" description="Low complexity" evidence="1">
    <location>
        <begin position="130"/>
        <end position="140"/>
    </location>
</feature>
<sequence length="190" mass="21367">MKLITQADIPICPISIKTVHKVSSCPKTEGEWRDAAARKNCSQYASQCHEPDKLVYHCVLNPYINETLEVCAYPVKIVKGFCAEYSSIGNRIQTNHNAQCPTCPSGGYQSNYSFMYLECYDLVKTPPTNNGPNTTDFTTTDSSYNDGKEDDNSGSMLRLNRGLLSFLCQQVFAIIFVVTLCKKIDWRCYV</sequence>
<dbReference type="GO" id="GO:0005576">
    <property type="term" value="C:extracellular region"/>
    <property type="evidence" value="ECO:0007669"/>
    <property type="project" value="InterPro"/>
</dbReference>
<organism evidence="4 5">
    <name type="scientific">Crassostrea virginica</name>
    <name type="common">Eastern oyster</name>
    <dbReference type="NCBI Taxonomy" id="6565"/>
    <lineage>
        <taxon>Eukaryota</taxon>
        <taxon>Metazoa</taxon>
        <taxon>Spiralia</taxon>
        <taxon>Lophotrochozoa</taxon>
        <taxon>Mollusca</taxon>
        <taxon>Bivalvia</taxon>
        <taxon>Autobranchia</taxon>
        <taxon>Pteriomorphia</taxon>
        <taxon>Ostreida</taxon>
        <taxon>Ostreoidea</taxon>
        <taxon>Ostreidae</taxon>
        <taxon>Crassostrea</taxon>
    </lineage>
</organism>
<evidence type="ECO:0000313" key="5">
    <source>
        <dbReference type="RefSeq" id="XP_022290603.1"/>
    </source>
</evidence>
<dbReference type="Proteomes" id="UP000694844">
    <property type="component" value="Chromosome 6"/>
</dbReference>
<dbReference type="GO" id="GO:0008061">
    <property type="term" value="F:chitin binding"/>
    <property type="evidence" value="ECO:0007669"/>
    <property type="project" value="InterPro"/>
</dbReference>
<evidence type="ECO:0000256" key="1">
    <source>
        <dbReference type="SAM" id="MobiDB-lite"/>
    </source>
</evidence>
<feature type="transmembrane region" description="Helical" evidence="2">
    <location>
        <begin position="162"/>
        <end position="181"/>
    </location>
</feature>
<dbReference type="KEGG" id="cvn:111102236"/>
<evidence type="ECO:0000256" key="2">
    <source>
        <dbReference type="SAM" id="Phobius"/>
    </source>
</evidence>
<dbReference type="PROSITE" id="PS50940">
    <property type="entry name" value="CHIT_BIND_II"/>
    <property type="match status" value="1"/>
</dbReference>
<feature type="region of interest" description="Disordered" evidence="1">
    <location>
        <begin position="130"/>
        <end position="150"/>
    </location>
</feature>
<keyword evidence="2" id="KW-1133">Transmembrane helix</keyword>
<dbReference type="AlphaFoldDB" id="A0A8B8AJ65"/>
<dbReference type="RefSeq" id="XP_022290603.1">
    <property type="nucleotide sequence ID" value="XM_022434895.1"/>
</dbReference>
<dbReference type="InterPro" id="IPR002557">
    <property type="entry name" value="Chitin-bd_dom"/>
</dbReference>
<keyword evidence="2" id="KW-0812">Transmembrane</keyword>